<evidence type="ECO:0000313" key="3">
    <source>
        <dbReference type="EMBL" id="AUX76207.1"/>
    </source>
</evidence>
<evidence type="ECO:0000313" key="4">
    <source>
        <dbReference type="Proteomes" id="UP000239340"/>
    </source>
</evidence>
<feature type="region of interest" description="Disordered" evidence="1">
    <location>
        <begin position="43"/>
        <end position="172"/>
    </location>
</feature>
<dbReference type="EMBL" id="CP024307">
    <property type="protein sequence ID" value="AUX76207.1"/>
    <property type="molecule type" value="Genomic_DNA"/>
</dbReference>
<feature type="compositionally biased region" description="Low complexity" evidence="1">
    <location>
        <begin position="139"/>
        <end position="158"/>
    </location>
</feature>
<feature type="compositionally biased region" description="Low complexity" evidence="1">
    <location>
        <begin position="49"/>
        <end position="86"/>
    </location>
</feature>
<feature type="signal peptide" evidence="2">
    <location>
        <begin position="1"/>
        <end position="25"/>
    </location>
</feature>
<reference evidence="3 4" key="1">
    <citation type="submission" date="2017-10" db="EMBL/GenBank/DDBJ databases">
        <title>Analysis of the genome sequences of Rhizobium populations associated to common bean (phaseolus vulgaris).</title>
        <authorList>
            <person name="Bustos P."/>
            <person name="Santamaria R.I."/>
            <person name="Miranda-Sanchez F."/>
            <person name="Perez-Carrascal O."/>
            <person name="Juarez S."/>
            <person name="Lozano L."/>
            <person name="Martinez-Flores I."/>
            <person name="Vinuesa P."/>
            <person name="Martinez-Romero E."/>
            <person name="Cevallos M.A."/>
            <person name="Romero D."/>
            <person name="Davila G."/>
            <person name="Gonzalez V."/>
        </authorList>
    </citation>
    <scope>NUCLEOTIDE SEQUENCE [LARGE SCALE GENOMIC DNA]</scope>
    <source>
        <strain evidence="3 4">NXT3</strain>
    </source>
</reference>
<proteinExistence type="predicted"/>
<feature type="compositionally biased region" description="Low complexity" evidence="1">
    <location>
        <begin position="106"/>
        <end position="119"/>
    </location>
</feature>
<name>A0A2L0H445_RHIFR</name>
<feature type="chain" id="PRO_5014746396" evidence="2">
    <location>
        <begin position="26"/>
        <end position="309"/>
    </location>
</feature>
<organism evidence="3 4">
    <name type="scientific">Rhizobium fredii</name>
    <name type="common">Sinorhizobium fredii</name>
    <dbReference type="NCBI Taxonomy" id="380"/>
    <lineage>
        <taxon>Bacteria</taxon>
        <taxon>Pseudomonadati</taxon>
        <taxon>Pseudomonadota</taxon>
        <taxon>Alphaproteobacteria</taxon>
        <taxon>Hyphomicrobiales</taxon>
        <taxon>Rhizobiaceae</taxon>
        <taxon>Sinorhizobium/Ensifer group</taxon>
        <taxon>Sinorhizobium</taxon>
    </lineage>
</organism>
<evidence type="ECO:0000256" key="1">
    <source>
        <dbReference type="SAM" id="MobiDB-lite"/>
    </source>
</evidence>
<sequence length="309" mass="29483">MRTLAMRTHTSATFLVAFALALAPALEFGEVGKFRSVGVIAAPGGTGGSSSKTSTAGGTNAGASAGAKAGKSSGAASNQGTSVGSGVASGGSGGSPGTSAGGGTKAGASAGVKAGKNSGTSGNVGHKSGGKLTGAGRRAAVPKGKGAPPASSGALAGPVVGAGTPKKSSTPNSVRARAIAGIAPATGASPSVGLPSALWPVKIRLDERGEYEQGIFGNPVTDPMITGAISDGAGGVVRACLQAITSAALPLGAVRIRAASAGPLVRQRDGALMAPITVRIEYAAGGLVEVRQARVRCHLDSNGLVVAVT</sequence>
<dbReference type="AlphaFoldDB" id="A0A2L0H445"/>
<evidence type="ECO:0000256" key="2">
    <source>
        <dbReference type="SAM" id="SignalP"/>
    </source>
</evidence>
<dbReference type="Proteomes" id="UP000239340">
    <property type="component" value="Chromosome"/>
</dbReference>
<protein>
    <submittedName>
        <fullName evidence="3">Uncharacterized protein</fullName>
    </submittedName>
</protein>
<keyword evidence="2" id="KW-0732">Signal</keyword>
<feature type="compositionally biased region" description="Gly residues" evidence="1">
    <location>
        <begin position="87"/>
        <end position="105"/>
    </location>
</feature>
<accession>A0A2L0H445</accession>
<gene>
    <name evidence="3" type="ORF">NXT3_CH01629</name>
</gene>